<evidence type="ECO:0000313" key="2">
    <source>
        <dbReference type="Proteomes" id="UP000075374"/>
    </source>
</evidence>
<dbReference type="RefSeq" id="WP_061857101.1">
    <property type="nucleotide sequence ID" value="NZ_LTBB01000001.1"/>
</dbReference>
<comment type="caution">
    <text evidence="1">The sequence shown here is derived from an EMBL/GenBank/DDBJ whole genome shotgun (WGS) entry which is preliminary data.</text>
</comment>
<dbReference type="PANTHER" id="PTHR47197">
    <property type="entry name" value="PROTEIN NIRF"/>
    <property type="match status" value="1"/>
</dbReference>
<dbReference type="InterPro" id="IPR011045">
    <property type="entry name" value="N2O_reductase_N"/>
</dbReference>
<dbReference type="PATRIC" id="fig|1121305.3.peg.151"/>
<name>A0A151ARD6_9CLOT</name>
<reference evidence="1 2" key="1">
    <citation type="submission" date="2016-02" db="EMBL/GenBank/DDBJ databases">
        <title>Genome sequence of Clostridium colicanis DSM 13634.</title>
        <authorList>
            <person name="Poehlein A."/>
            <person name="Daniel R."/>
        </authorList>
    </citation>
    <scope>NUCLEOTIDE SEQUENCE [LARGE SCALE GENOMIC DNA]</scope>
    <source>
        <strain evidence="1 2">DSM 13634</strain>
    </source>
</reference>
<dbReference type="STRING" id="1121305.CLCOL_01550"/>
<evidence type="ECO:0000313" key="1">
    <source>
        <dbReference type="EMBL" id="KYH30211.1"/>
    </source>
</evidence>
<accession>A0A151ARD6</accession>
<dbReference type="InterPro" id="IPR015943">
    <property type="entry name" value="WD40/YVTN_repeat-like_dom_sf"/>
</dbReference>
<dbReference type="EMBL" id="LTBB01000001">
    <property type="protein sequence ID" value="KYH30211.1"/>
    <property type="molecule type" value="Genomic_DNA"/>
</dbReference>
<gene>
    <name evidence="1" type="ORF">CLCOL_01550</name>
</gene>
<sequence>MGRLFVCNTSSDNISVVNISEFKEENKISLKLSGMDKVGPHGICTYNNKLIISNNYSNTISIVDIKEGKEIESHFIGMHCNDAVVYENKAYVICGELNYVMVFNLSCRKLEEEIPCGNLPHSIDINKKKKLMLISNFESDSITVLDLEDKKNIIQVRVGAYPTKALFTVDGEHILVCESNMGADIRGNISVLSLKNFRLLNKILVGKYPVDMYLNTSYCFVSNFGDGSVSKVDINNYKEIRKINVGGMPRGIINVGEYIYVGDNYNNLLIRAHVEKENKRVISIGGEPTGMTYV</sequence>
<proteinExistence type="predicted"/>
<organism evidence="1 2">
    <name type="scientific">Clostridium colicanis DSM 13634</name>
    <dbReference type="NCBI Taxonomy" id="1121305"/>
    <lineage>
        <taxon>Bacteria</taxon>
        <taxon>Bacillati</taxon>
        <taxon>Bacillota</taxon>
        <taxon>Clostridia</taxon>
        <taxon>Eubacteriales</taxon>
        <taxon>Clostridiaceae</taxon>
        <taxon>Clostridium</taxon>
    </lineage>
</organism>
<protein>
    <submittedName>
        <fullName evidence="1">Uncharacterized protein</fullName>
    </submittedName>
</protein>
<dbReference type="SUPFAM" id="SSF50974">
    <property type="entry name" value="Nitrous oxide reductase, N-terminal domain"/>
    <property type="match status" value="1"/>
</dbReference>
<dbReference type="Gene3D" id="2.130.10.10">
    <property type="entry name" value="YVTN repeat-like/Quinoprotein amine dehydrogenase"/>
    <property type="match status" value="2"/>
</dbReference>
<dbReference type="Proteomes" id="UP000075374">
    <property type="component" value="Unassembled WGS sequence"/>
</dbReference>
<dbReference type="PANTHER" id="PTHR47197:SF3">
    <property type="entry name" value="DIHYDRO-HEME D1 DEHYDROGENASE"/>
    <property type="match status" value="1"/>
</dbReference>
<dbReference type="AlphaFoldDB" id="A0A151ARD6"/>
<dbReference type="InterPro" id="IPR051200">
    <property type="entry name" value="Host-pathogen_enzymatic-act"/>
</dbReference>
<keyword evidence="2" id="KW-1185">Reference proteome</keyword>